<sequence length="63" mass="7034">MRFLFLIFAAFLLVSLAAPGYGKILKTCKGVGYCSNWCSKVDTWSFSADCKKYCCVPPAWKAK</sequence>
<keyword evidence="3" id="KW-1185">Reference proteome</keyword>
<comment type="caution">
    <text evidence="2">The sequence shown here is derived from an EMBL/GenBank/DDBJ whole genome shotgun (WGS) entry which is preliminary data.</text>
</comment>
<feature type="non-terminal residue" evidence="2">
    <location>
        <position position="63"/>
    </location>
</feature>
<feature type="non-terminal residue" evidence="2">
    <location>
        <position position="1"/>
    </location>
</feature>
<feature type="signal peptide" evidence="1">
    <location>
        <begin position="1"/>
        <end position="22"/>
    </location>
</feature>
<protein>
    <submittedName>
        <fullName evidence="2">CYGN protein</fullName>
    </submittedName>
</protein>
<dbReference type="AlphaFoldDB" id="A0A851FAF2"/>
<name>A0A851FAF2_PITSO</name>
<evidence type="ECO:0000313" key="3">
    <source>
        <dbReference type="Proteomes" id="UP000633448"/>
    </source>
</evidence>
<organism evidence="2 3">
    <name type="scientific">Pitta sordida</name>
    <name type="common">Hooded pitta</name>
    <dbReference type="NCBI Taxonomy" id="9163"/>
    <lineage>
        <taxon>Eukaryota</taxon>
        <taxon>Metazoa</taxon>
        <taxon>Chordata</taxon>
        <taxon>Craniata</taxon>
        <taxon>Vertebrata</taxon>
        <taxon>Euteleostomi</taxon>
        <taxon>Archelosauria</taxon>
        <taxon>Archosauria</taxon>
        <taxon>Dinosauria</taxon>
        <taxon>Saurischia</taxon>
        <taxon>Theropoda</taxon>
        <taxon>Coelurosauria</taxon>
        <taxon>Aves</taxon>
        <taxon>Neognathae</taxon>
        <taxon>Neoaves</taxon>
        <taxon>Telluraves</taxon>
        <taxon>Australaves</taxon>
        <taxon>Passeriformes</taxon>
        <taxon>Pittidae</taxon>
        <taxon>Pitta</taxon>
    </lineage>
</organism>
<dbReference type="OrthoDB" id="9201750at2759"/>
<gene>
    <name evidence="2" type="primary">Cygn</name>
    <name evidence="2" type="ORF">PITSOR_R03991</name>
</gene>
<proteinExistence type="predicted"/>
<evidence type="ECO:0000313" key="2">
    <source>
        <dbReference type="EMBL" id="NWI89990.1"/>
    </source>
</evidence>
<dbReference type="Pfam" id="PF08189">
    <property type="entry name" value="Meleagrin"/>
    <property type="match status" value="1"/>
</dbReference>
<evidence type="ECO:0000256" key="1">
    <source>
        <dbReference type="SAM" id="SignalP"/>
    </source>
</evidence>
<reference evidence="2" key="1">
    <citation type="submission" date="2019-10" db="EMBL/GenBank/DDBJ databases">
        <title>Bird 10,000 Genomes (B10K) Project - Family phase.</title>
        <authorList>
            <person name="Zhang G."/>
        </authorList>
    </citation>
    <scope>NUCLEOTIDE SEQUENCE</scope>
    <source>
        <strain evidence="2">B10K-DU-002-53</strain>
        <tissue evidence="2">Muscle</tissue>
    </source>
</reference>
<accession>A0A851FAF2</accession>
<dbReference type="EMBL" id="WEKX01012299">
    <property type="protein sequence ID" value="NWI89990.1"/>
    <property type="molecule type" value="Genomic_DNA"/>
</dbReference>
<dbReference type="Proteomes" id="UP000633448">
    <property type="component" value="Unassembled WGS sequence"/>
</dbReference>
<dbReference type="InterPro" id="IPR012573">
    <property type="entry name" value="Meleagrin/Cygnin"/>
</dbReference>
<keyword evidence="1" id="KW-0732">Signal</keyword>
<dbReference type="Gene3D" id="3.10.360.10">
    <property type="entry name" value="Antimicrobial Peptide, Beta-defensin 2, Chain A"/>
    <property type="match status" value="1"/>
</dbReference>
<feature type="chain" id="PRO_5032675178" evidence="1">
    <location>
        <begin position="23"/>
        <end position="63"/>
    </location>
</feature>